<keyword evidence="1" id="KW-0732">Signal</keyword>
<organism evidence="2 3">
    <name type="scientific">Acidovorax cavernicola</name>
    <dbReference type="NCBI Taxonomy" id="1675792"/>
    <lineage>
        <taxon>Bacteria</taxon>
        <taxon>Pseudomonadati</taxon>
        <taxon>Pseudomonadota</taxon>
        <taxon>Betaproteobacteria</taxon>
        <taxon>Burkholderiales</taxon>
        <taxon>Comamonadaceae</taxon>
        <taxon>Acidovorax</taxon>
    </lineage>
</organism>
<dbReference type="Proteomes" id="UP000265619">
    <property type="component" value="Unassembled WGS sequence"/>
</dbReference>
<feature type="chain" id="PRO_5040751626" description="DNA breaking-rejoining protein" evidence="1">
    <location>
        <begin position="25"/>
        <end position="213"/>
    </location>
</feature>
<evidence type="ECO:0008006" key="4">
    <source>
        <dbReference type="Google" id="ProtNLM"/>
    </source>
</evidence>
<dbReference type="Gene3D" id="2.60.120.380">
    <property type="match status" value="1"/>
</dbReference>
<accession>A0A9X8CY72</accession>
<proteinExistence type="predicted"/>
<dbReference type="EMBL" id="QXMN01000169">
    <property type="protein sequence ID" value="RIX71308.1"/>
    <property type="molecule type" value="Genomic_DNA"/>
</dbReference>
<keyword evidence="3" id="KW-1185">Reference proteome</keyword>
<reference evidence="2 3" key="1">
    <citation type="submission" date="2018-09" db="EMBL/GenBank/DDBJ databases">
        <title>Acidovorax cavernicola nov. sp. isolated from Gruta de las Maravillas (Aracena, Spain).</title>
        <authorList>
            <person name="Jurado V."/>
            <person name="Gutierrez-Patricio S."/>
            <person name="Gonzalez-Pimentel J.L."/>
            <person name="Miller A.Z."/>
            <person name="Laiz L."/>
            <person name="Saiz-Jimenez C."/>
        </authorList>
    </citation>
    <scope>NUCLEOTIDE SEQUENCE [LARGE SCALE GENOMIC DNA]</scope>
    <source>
        <strain evidence="2 3">1011MAR4D40.2</strain>
    </source>
</reference>
<comment type="caution">
    <text evidence="2">The sequence shown here is derived from an EMBL/GenBank/DDBJ whole genome shotgun (WGS) entry which is preliminary data.</text>
</comment>
<evidence type="ECO:0000313" key="2">
    <source>
        <dbReference type="EMBL" id="RIX71308.1"/>
    </source>
</evidence>
<dbReference type="RefSeq" id="WP_119558812.1">
    <property type="nucleotide sequence ID" value="NZ_QXMN01000169.1"/>
</dbReference>
<name>A0A9X8CY72_9BURK</name>
<protein>
    <recommendedName>
        <fullName evidence="4">DNA breaking-rejoining protein</fullName>
    </recommendedName>
</protein>
<dbReference type="OrthoDB" id="8796651at2"/>
<evidence type="ECO:0000256" key="1">
    <source>
        <dbReference type="SAM" id="SignalP"/>
    </source>
</evidence>
<feature type="signal peptide" evidence="1">
    <location>
        <begin position="1"/>
        <end position="24"/>
    </location>
</feature>
<evidence type="ECO:0000313" key="3">
    <source>
        <dbReference type="Proteomes" id="UP000265619"/>
    </source>
</evidence>
<gene>
    <name evidence="2" type="ORF">D3H34_32130</name>
</gene>
<dbReference type="AlphaFoldDB" id="A0A9X8CY72"/>
<sequence length="213" mass="22188">MQRMKQVLWVALMAAGLAGASAFAADRTERVTLGEGTTTLKGHVTGYDSVQYSLTAQPGQQLLIRLATSNPSNYLNVERSGMAEAVCQGALTGNTCSVRAETAADYVVDVFLMRNAARRGEQAEYTLSIEHGSAQPGPSAGAARDAAAKEAAAAAVAACKSALALKSGVNAVFVLPLSHVAAAGGYEVFLSLKGAQWLCTTDPRGNVNRVEQR</sequence>